<gene>
    <name evidence="2" type="ORF">DR864_00505</name>
</gene>
<dbReference type="EMBL" id="CP030850">
    <property type="protein sequence ID" value="AXE16313.1"/>
    <property type="molecule type" value="Genomic_DNA"/>
</dbReference>
<dbReference type="RefSeq" id="WP_114065100.1">
    <property type="nucleotide sequence ID" value="NZ_CP030850.1"/>
</dbReference>
<sequence length="119" mass="13556">MKFIVDECAGPSVARFLVSLGNDVYSVPDSSPGWKDEQVLQKANDESRVLVTNDKDFGELIFKKKLQHAGVIFMRLENERIANKIQVLKSFFENYPNLDLSGFIVLTEKVVRFSKFVNP</sequence>
<keyword evidence="3" id="KW-1185">Reference proteome</keyword>
<dbReference type="KEGG" id="run:DR864_00505"/>
<dbReference type="OrthoDB" id="9806751at2"/>
<evidence type="ECO:0000313" key="3">
    <source>
        <dbReference type="Proteomes" id="UP000251993"/>
    </source>
</evidence>
<organism evidence="2 3">
    <name type="scientific">Runella rosea</name>
    <dbReference type="NCBI Taxonomy" id="2259595"/>
    <lineage>
        <taxon>Bacteria</taxon>
        <taxon>Pseudomonadati</taxon>
        <taxon>Bacteroidota</taxon>
        <taxon>Cytophagia</taxon>
        <taxon>Cytophagales</taxon>
        <taxon>Spirosomataceae</taxon>
        <taxon>Runella</taxon>
    </lineage>
</organism>
<feature type="domain" description="DUF5615" evidence="1">
    <location>
        <begin position="1"/>
        <end position="107"/>
    </location>
</feature>
<reference evidence="2 3" key="1">
    <citation type="submission" date="2018-07" db="EMBL/GenBank/DDBJ databases">
        <title>Genome sequencing of Runella.</title>
        <authorList>
            <person name="Baek M.-G."/>
            <person name="Yi H."/>
        </authorList>
    </citation>
    <scope>NUCLEOTIDE SEQUENCE [LARGE SCALE GENOMIC DNA]</scope>
    <source>
        <strain evidence="2 3">HYN0085</strain>
    </source>
</reference>
<dbReference type="Pfam" id="PF18480">
    <property type="entry name" value="DUF5615"/>
    <property type="match status" value="1"/>
</dbReference>
<evidence type="ECO:0000313" key="2">
    <source>
        <dbReference type="EMBL" id="AXE16313.1"/>
    </source>
</evidence>
<dbReference type="Proteomes" id="UP000251993">
    <property type="component" value="Chromosome"/>
</dbReference>
<dbReference type="InterPro" id="IPR041049">
    <property type="entry name" value="DUF5615"/>
</dbReference>
<name>A0A344TCE2_9BACT</name>
<evidence type="ECO:0000259" key="1">
    <source>
        <dbReference type="Pfam" id="PF18480"/>
    </source>
</evidence>
<protein>
    <recommendedName>
        <fullName evidence="1">DUF5615 domain-containing protein</fullName>
    </recommendedName>
</protein>
<proteinExistence type="predicted"/>
<accession>A0A344TCE2</accession>
<dbReference type="AlphaFoldDB" id="A0A344TCE2"/>